<organism evidence="2 3">
    <name type="scientific">Viridothelium virens</name>
    <name type="common">Speckled blister lichen</name>
    <name type="synonym">Trypethelium virens</name>
    <dbReference type="NCBI Taxonomy" id="1048519"/>
    <lineage>
        <taxon>Eukaryota</taxon>
        <taxon>Fungi</taxon>
        <taxon>Dikarya</taxon>
        <taxon>Ascomycota</taxon>
        <taxon>Pezizomycotina</taxon>
        <taxon>Dothideomycetes</taxon>
        <taxon>Dothideomycetes incertae sedis</taxon>
        <taxon>Trypetheliales</taxon>
        <taxon>Trypetheliaceae</taxon>
        <taxon>Viridothelium</taxon>
    </lineage>
</organism>
<evidence type="ECO:0000313" key="3">
    <source>
        <dbReference type="Proteomes" id="UP000800092"/>
    </source>
</evidence>
<dbReference type="InterPro" id="IPR002347">
    <property type="entry name" value="SDR_fam"/>
</dbReference>
<dbReference type="Pfam" id="PF00106">
    <property type="entry name" value="adh_short"/>
    <property type="match status" value="1"/>
</dbReference>
<name>A0A6A6H6B5_VIRVR</name>
<sequence length="328" mass="36045">MTLGQIIKAQFENLPIVPQDCGGQTYIVTGANTGLGLECARHFVRLGASHVILASRSLSKGEAAVKSIEASTGRKGVAEVWQLDLTSYDSVRAFAKRVEELERVDAVVQNAGVAMGVWTEAEGNETTITVNVISTFLLAMLLLPKLRAQKAKWGIVPRMTIVSSGRGVVAQFAEGKEEDVFEALNTKNEMTMRDRYPVSKLIELLGVRAMAADLPLPQSGVIINSLSPGICKTQLNRNSPFWVWLQIEIMRLLVARTAEQGSRTLLHAAVVGEEGHGKFLTDCEIKEDWLAGSENLRSKELQDKVWKQLCEKLEKIEPGCVTRAMDIK</sequence>
<reference evidence="2" key="1">
    <citation type="journal article" date="2020" name="Stud. Mycol.">
        <title>101 Dothideomycetes genomes: a test case for predicting lifestyles and emergence of pathogens.</title>
        <authorList>
            <person name="Haridas S."/>
            <person name="Albert R."/>
            <person name="Binder M."/>
            <person name="Bloem J."/>
            <person name="Labutti K."/>
            <person name="Salamov A."/>
            <person name="Andreopoulos B."/>
            <person name="Baker S."/>
            <person name="Barry K."/>
            <person name="Bills G."/>
            <person name="Bluhm B."/>
            <person name="Cannon C."/>
            <person name="Castanera R."/>
            <person name="Culley D."/>
            <person name="Daum C."/>
            <person name="Ezra D."/>
            <person name="Gonzalez J."/>
            <person name="Henrissat B."/>
            <person name="Kuo A."/>
            <person name="Liang C."/>
            <person name="Lipzen A."/>
            <person name="Lutzoni F."/>
            <person name="Magnuson J."/>
            <person name="Mondo S."/>
            <person name="Nolan M."/>
            <person name="Ohm R."/>
            <person name="Pangilinan J."/>
            <person name="Park H.-J."/>
            <person name="Ramirez L."/>
            <person name="Alfaro M."/>
            <person name="Sun H."/>
            <person name="Tritt A."/>
            <person name="Yoshinaga Y."/>
            <person name="Zwiers L.-H."/>
            <person name="Turgeon B."/>
            <person name="Goodwin S."/>
            <person name="Spatafora J."/>
            <person name="Crous P."/>
            <person name="Grigoriev I."/>
        </authorList>
    </citation>
    <scope>NUCLEOTIDE SEQUENCE</scope>
    <source>
        <strain evidence="2">Tuck. ex Michener</strain>
    </source>
</reference>
<dbReference type="GO" id="GO:0016491">
    <property type="term" value="F:oxidoreductase activity"/>
    <property type="evidence" value="ECO:0007669"/>
    <property type="project" value="UniProtKB-KW"/>
</dbReference>
<protein>
    <submittedName>
        <fullName evidence="2">NAD(P)-binding protein</fullName>
    </submittedName>
</protein>
<dbReference type="PRINTS" id="PR00081">
    <property type="entry name" value="GDHRDH"/>
</dbReference>
<evidence type="ECO:0000313" key="2">
    <source>
        <dbReference type="EMBL" id="KAF2233634.1"/>
    </source>
</evidence>
<keyword evidence="3" id="KW-1185">Reference proteome</keyword>
<dbReference type="InterPro" id="IPR036291">
    <property type="entry name" value="NAD(P)-bd_dom_sf"/>
</dbReference>
<dbReference type="Proteomes" id="UP000800092">
    <property type="component" value="Unassembled WGS sequence"/>
</dbReference>
<accession>A0A6A6H6B5</accession>
<dbReference type="Gene3D" id="3.40.50.720">
    <property type="entry name" value="NAD(P)-binding Rossmann-like Domain"/>
    <property type="match status" value="1"/>
</dbReference>
<dbReference type="PANTHER" id="PTHR43157:SF61">
    <property type="entry name" value="DEHYDROGENASE_REDUCTASE FAMILY PROTEIN, PUTATIVE (AFU_ORTHOLOGUE AFUA_3G01250)-RELATED"/>
    <property type="match status" value="1"/>
</dbReference>
<dbReference type="PANTHER" id="PTHR43157">
    <property type="entry name" value="PHOSPHATIDYLINOSITOL-GLYCAN BIOSYNTHESIS CLASS F PROTEIN-RELATED"/>
    <property type="match status" value="1"/>
</dbReference>
<dbReference type="AlphaFoldDB" id="A0A6A6H6B5"/>
<evidence type="ECO:0000256" key="1">
    <source>
        <dbReference type="ARBA" id="ARBA00023002"/>
    </source>
</evidence>
<proteinExistence type="predicted"/>
<keyword evidence="1" id="KW-0560">Oxidoreductase</keyword>
<gene>
    <name evidence="2" type="ORF">EV356DRAFT_448086</name>
</gene>
<dbReference type="OrthoDB" id="542013at2759"/>
<dbReference type="SUPFAM" id="SSF51735">
    <property type="entry name" value="NAD(P)-binding Rossmann-fold domains"/>
    <property type="match status" value="1"/>
</dbReference>
<dbReference type="EMBL" id="ML991805">
    <property type="protein sequence ID" value="KAF2233634.1"/>
    <property type="molecule type" value="Genomic_DNA"/>
</dbReference>